<evidence type="ECO:0000313" key="1">
    <source>
        <dbReference type="EMBL" id="TFW15900.1"/>
    </source>
</evidence>
<dbReference type="AlphaFoldDB" id="A0A4Y9S3L2"/>
<gene>
    <name evidence="1" type="ORF">E4L98_24680</name>
</gene>
<dbReference type="RefSeq" id="WP_135204186.1">
    <property type="nucleotide sequence ID" value="NZ_SPVG01000245.1"/>
</dbReference>
<dbReference type="Proteomes" id="UP000297729">
    <property type="component" value="Unassembled WGS sequence"/>
</dbReference>
<name>A0A4Y9S3L2_9BURK</name>
<organism evidence="1 2">
    <name type="scientific">Duganella callida</name>
    <dbReference type="NCBI Taxonomy" id="2561932"/>
    <lineage>
        <taxon>Bacteria</taxon>
        <taxon>Pseudomonadati</taxon>
        <taxon>Pseudomonadota</taxon>
        <taxon>Betaproteobacteria</taxon>
        <taxon>Burkholderiales</taxon>
        <taxon>Oxalobacteraceae</taxon>
        <taxon>Telluria group</taxon>
        <taxon>Duganella</taxon>
    </lineage>
</organism>
<accession>A0A4Y9S3L2</accession>
<protein>
    <submittedName>
        <fullName evidence="1">Uncharacterized protein</fullName>
    </submittedName>
</protein>
<dbReference type="EMBL" id="SPVG01000245">
    <property type="protein sequence ID" value="TFW15900.1"/>
    <property type="molecule type" value="Genomic_DNA"/>
</dbReference>
<evidence type="ECO:0000313" key="2">
    <source>
        <dbReference type="Proteomes" id="UP000297729"/>
    </source>
</evidence>
<dbReference type="OrthoDB" id="8779021at2"/>
<keyword evidence="2" id="KW-1185">Reference proteome</keyword>
<comment type="caution">
    <text evidence="1">The sequence shown here is derived from an EMBL/GenBank/DDBJ whole genome shotgun (WGS) entry which is preliminary data.</text>
</comment>
<reference evidence="1 2" key="1">
    <citation type="submission" date="2019-03" db="EMBL/GenBank/DDBJ databases">
        <title>Draft Genome Sequence of Duganella callidus sp. nov., a Novel Duganella Species Isolated from Cultivated Soil.</title>
        <authorList>
            <person name="Raths R."/>
            <person name="Peta V."/>
            <person name="Bucking H."/>
        </authorList>
    </citation>
    <scope>NUCLEOTIDE SEQUENCE [LARGE SCALE GENOMIC DNA]</scope>
    <source>
        <strain evidence="1 2">DN04</strain>
    </source>
</reference>
<sequence length="79" mass="8677">MSKLQYRGWAIIPNVLPTADQQWTASCDLARVNADGEEVFEAATMQFVRPSQDAALTAACDEARIQIDNLVADPQVRLA</sequence>
<proteinExistence type="predicted"/>